<feature type="domain" description="Reverse transcriptase" evidence="2">
    <location>
        <begin position="438"/>
        <end position="721"/>
    </location>
</feature>
<dbReference type="InterPro" id="IPR000477">
    <property type="entry name" value="RT_dom"/>
</dbReference>
<evidence type="ECO:0000259" key="2">
    <source>
        <dbReference type="PROSITE" id="PS50878"/>
    </source>
</evidence>
<proteinExistence type="predicted"/>
<sequence>MHKVARCNAISAVPQLVSPGSDRPERPSMAAIGGGAGAADGLAAARAAVAARRQRAGDAEQARGEVPARRRVQPRGLPREASAPAAAAAAGDAAMPQAAGQLALPDPAAPAPAGRLALPAPAAPRAAAAAAGAAGGAPAAAPAPAAPGGGAARPAGKGGAKGGRRRGGGGGGQGAGGGKGKGHGGKGRGAGRGRGLPGPMEEVVEALVALGISHERELNMHTDRVGALVVLKDEELIDEVWELRSAWRQADKDRKEQQPADGPLPPHPMGSQRSMLFKAICEWTAGKLQEADPGKQAATDLAAMPAAEVDASLFRFKPRHEAVTVPGVRFGVLHTDDGPIVQLAPGAARLCGPPGTPGPAPTGARAGLHGRLGGAGGGPRQTHAAARRQGIYDAAVGVAWVQAFLVALLVTIGMIKAAGEPVLAEVRRLVRLFWGIPNEQWADVLGQEPLRAVVILLFKNKCSLSYLDNYRGICLLSMLSRIVAKVAATRVSKWAEASGFHVREQWGNRKYHSTRDAVLVMRILFEESTRVGTMVSDGSLAAVLVDVKKAFPNVPRALCWKVLTRLGVPPAMLNVLRGVHEQTFYVVRTGAGDASPYVLQRGLREGCPTSGILYTVFHNVVLWRLREELRDEQKVHLHFNRARPLPRATEQPDERDLTAFVAHLLAFADDTTMLTRKQHARAVEDMVIRIMGRFGETVHPGKTERLCAAAKGEAAPPGFLTAVRLLGAWFVTDGGTEQDDTKRLQAARLVWRRLHKQLPRLRLSSRLRGSVVQATVVASLLYACEVRPFTPASLRAYQLFINRVIRGITYDPKRGGTRAMEGVCTTVDLRIEAGIDAVPVQVLRRQLGYLGHLARYPGDRLEQHMLGLWLAPQPEGDGAVDAGARAARTPSLRDTYWKLIVRVMGLTGLPEEEWSTRWVEVAQDRPEWRRLSDILVHYERQRWDADAWANRHSESATAYRAELQGAQCDPFTGERQCPRCGVWYVKLGNHMRLCDGTPPARVVPRIVNGQAAGSRPARPPQAADAAERHVRRHQPPPPPAPAVPAQRRRLRGKQSPPAAPAPVAAPIADAAYAAGGAGGRGCWHGRRHGLEPPAQAAAAAGGLAAARAAVAQARQRGEDDAAQGRGQAEAPRRRVRGRQGEPAAAAAAGDAAHAPAQRQRGPRGRPRLPSRRLPVALRMLLRLAPLLAAPLLPAAEEAAAAGPLAQAAARATAAAVAEAAAGTEAAAPQAAEVVEALVTLGISHERGLNMHTDRVGSMVVLRDEDLVNEVWDLRDEWRRADRARKEALPADANGPLPAHPMGSQRSMLFAAVCEAAAGKLQAGTPGHAAATQLAQTAPAELDSQLFRFKPRHEEPMAGRPWVWYIVYSIRVAPGFLDALASLQAANMEGLRFGVLHTDDGPIVQWLRRQR</sequence>
<feature type="region of interest" description="Disordered" evidence="1">
    <location>
        <begin position="136"/>
        <end position="198"/>
    </location>
</feature>
<evidence type="ECO:0000313" key="4">
    <source>
        <dbReference type="Proteomes" id="UP001189429"/>
    </source>
</evidence>
<feature type="compositionally biased region" description="Basic and acidic residues" evidence="1">
    <location>
        <begin position="55"/>
        <end position="68"/>
    </location>
</feature>
<feature type="region of interest" description="Disordered" evidence="1">
    <location>
        <begin position="1009"/>
        <end position="1063"/>
    </location>
</feature>
<comment type="caution">
    <text evidence="3">The sequence shown here is derived from an EMBL/GenBank/DDBJ whole genome shotgun (WGS) entry which is preliminary data.</text>
</comment>
<dbReference type="PANTHER" id="PTHR47027">
    <property type="entry name" value="REVERSE TRANSCRIPTASE DOMAIN-CONTAINING PROTEIN"/>
    <property type="match status" value="1"/>
</dbReference>
<feature type="compositionally biased region" description="Basic residues" evidence="1">
    <location>
        <begin position="1160"/>
        <end position="1170"/>
    </location>
</feature>
<dbReference type="EMBL" id="CAUYUJ010014882">
    <property type="protein sequence ID" value="CAK0847212.1"/>
    <property type="molecule type" value="Genomic_DNA"/>
</dbReference>
<feature type="region of interest" description="Disordered" evidence="1">
    <location>
        <begin position="250"/>
        <end position="271"/>
    </location>
</feature>
<feature type="compositionally biased region" description="Gly residues" evidence="1">
    <location>
        <begin position="147"/>
        <end position="161"/>
    </location>
</feature>
<protein>
    <recommendedName>
        <fullName evidence="2">Reverse transcriptase domain-containing protein</fullName>
    </recommendedName>
</protein>
<dbReference type="Proteomes" id="UP001189429">
    <property type="component" value="Unassembled WGS sequence"/>
</dbReference>
<feature type="region of interest" description="Disordered" evidence="1">
    <location>
        <begin position="1110"/>
        <end position="1170"/>
    </location>
</feature>
<name>A0ABN9TMG0_9DINO</name>
<dbReference type="Pfam" id="PF00078">
    <property type="entry name" value="RVT_1"/>
    <property type="match status" value="1"/>
</dbReference>
<keyword evidence="4" id="KW-1185">Reference proteome</keyword>
<feature type="compositionally biased region" description="Low complexity" evidence="1">
    <location>
        <begin position="81"/>
        <end position="92"/>
    </location>
</feature>
<organism evidence="3 4">
    <name type="scientific">Prorocentrum cordatum</name>
    <dbReference type="NCBI Taxonomy" id="2364126"/>
    <lineage>
        <taxon>Eukaryota</taxon>
        <taxon>Sar</taxon>
        <taxon>Alveolata</taxon>
        <taxon>Dinophyceae</taxon>
        <taxon>Prorocentrales</taxon>
        <taxon>Prorocentraceae</taxon>
        <taxon>Prorocentrum</taxon>
    </lineage>
</organism>
<feature type="region of interest" description="Disordered" evidence="1">
    <location>
        <begin position="54"/>
        <end position="92"/>
    </location>
</feature>
<accession>A0ABN9TMG0</accession>
<evidence type="ECO:0000313" key="3">
    <source>
        <dbReference type="EMBL" id="CAK0847212.1"/>
    </source>
</evidence>
<feature type="compositionally biased region" description="Low complexity" evidence="1">
    <location>
        <begin position="1143"/>
        <end position="1159"/>
    </location>
</feature>
<gene>
    <name evidence="3" type="ORF">PCOR1329_LOCUS40488</name>
</gene>
<dbReference type="InterPro" id="IPR043502">
    <property type="entry name" value="DNA/RNA_pol_sf"/>
</dbReference>
<dbReference type="SUPFAM" id="SSF56672">
    <property type="entry name" value="DNA/RNA polymerases"/>
    <property type="match status" value="1"/>
</dbReference>
<dbReference type="PANTHER" id="PTHR47027:SF20">
    <property type="entry name" value="REVERSE TRANSCRIPTASE-LIKE PROTEIN WITH RNA-DIRECTED DNA POLYMERASE DOMAIN"/>
    <property type="match status" value="1"/>
</dbReference>
<evidence type="ECO:0000256" key="1">
    <source>
        <dbReference type="SAM" id="MobiDB-lite"/>
    </source>
</evidence>
<feature type="compositionally biased region" description="Basic residues" evidence="1">
    <location>
        <begin position="180"/>
        <end position="191"/>
    </location>
</feature>
<feature type="compositionally biased region" description="Gly residues" evidence="1">
    <location>
        <begin position="168"/>
        <end position="179"/>
    </location>
</feature>
<feature type="region of interest" description="Disordered" evidence="1">
    <location>
        <begin position="15"/>
        <end position="36"/>
    </location>
</feature>
<dbReference type="PROSITE" id="PS50878">
    <property type="entry name" value="RT_POL"/>
    <property type="match status" value="1"/>
</dbReference>
<reference evidence="3" key="1">
    <citation type="submission" date="2023-10" db="EMBL/GenBank/DDBJ databases">
        <authorList>
            <person name="Chen Y."/>
            <person name="Shah S."/>
            <person name="Dougan E. K."/>
            <person name="Thang M."/>
            <person name="Chan C."/>
        </authorList>
    </citation>
    <scope>NUCLEOTIDE SEQUENCE [LARGE SCALE GENOMIC DNA]</scope>
</reference>